<reference evidence="10" key="1">
    <citation type="journal article" date="2023" name="Mol. Biol. Evol.">
        <title>Third-Generation Sequencing Reveals the Adaptive Role of the Epigenome in Three Deep-Sea Polychaetes.</title>
        <authorList>
            <person name="Perez M."/>
            <person name="Aroh O."/>
            <person name="Sun Y."/>
            <person name="Lan Y."/>
            <person name="Juniper S.K."/>
            <person name="Young C.R."/>
            <person name="Angers B."/>
            <person name="Qian P.Y."/>
        </authorList>
    </citation>
    <scope>NUCLEOTIDE SEQUENCE</scope>
    <source>
        <strain evidence="10">R07B-5</strain>
    </source>
</reference>
<dbReference type="Proteomes" id="UP001209878">
    <property type="component" value="Unassembled WGS sequence"/>
</dbReference>
<dbReference type="SMART" id="SM01399">
    <property type="entry name" value="Sybindin"/>
    <property type="match status" value="1"/>
</dbReference>
<keyword evidence="4 9" id="KW-0931">ER-Golgi transport</keyword>
<dbReference type="InterPro" id="IPR007233">
    <property type="entry name" value="TRAPPC"/>
</dbReference>
<evidence type="ECO:0000256" key="6">
    <source>
        <dbReference type="ARBA" id="ARBA00038179"/>
    </source>
</evidence>
<dbReference type="SUPFAM" id="SSF64356">
    <property type="entry name" value="SNARE-like"/>
    <property type="match status" value="1"/>
</dbReference>
<name>A0AAD9N7N2_RIDPI</name>
<organism evidence="10 11">
    <name type="scientific">Ridgeia piscesae</name>
    <name type="common">Tubeworm</name>
    <dbReference type="NCBI Taxonomy" id="27915"/>
    <lineage>
        <taxon>Eukaryota</taxon>
        <taxon>Metazoa</taxon>
        <taxon>Spiralia</taxon>
        <taxon>Lophotrochozoa</taxon>
        <taxon>Annelida</taxon>
        <taxon>Polychaeta</taxon>
        <taxon>Sedentaria</taxon>
        <taxon>Canalipalpata</taxon>
        <taxon>Sabellida</taxon>
        <taxon>Siboglinidae</taxon>
        <taxon>Ridgeia</taxon>
    </lineage>
</organism>
<comment type="function">
    <text evidence="7">Core component of the TRAPP complexes which has a function of guanine nucleotide exchange factor activity for Rab1 GTPase. Plays a role in vesicular transport from endoplasmic reticulum to Golgi and autophagy. May play a role in dendrite postsynaptic membrane trafficking.</text>
</comment>
<dbReference type="Pfam" id="PF04099">
    <property type="entry name" value="Sybindin"/>
    <property type="match status" value="1"/>
</dbReference>
<gene>
    <name evidence="10" type="ORF">NP493_1662g00007</name>
</gene>
<keyword evidence="11" id="KW-1185">Reference proteome</keyword>
<evidence type="ECO:0000313" key="11">
    <source>
        <dbReference type="Proteomes" id="UP001209878"/>
    </source>
</evidence>
<comment type="subunit">
    <text evidence="8">Component of the multisubunit TRAPP (transport protein particle) complex, which includes at least TRAPPC2, TRAPPC2L, TRAPPC3, TRAPPC3L, TRAPPC4, TRAPPC5, TRAPPC8, TRAPPC9, TRAPPC10, TRAPPC11 and TRAPPC12. Interacts with SDC2.</text>
</comment>
<evidence type="ECO:0000256" key="1">
    <source>
        <dbReference type="ARBA" id="ARBA00004555"/>
    </source>
</evidence>
<dbReference type="GO" id="GO:0030008">
    <property type="term" value="C:TRAPP complex"/>
    <property type="evidence" value="ECO:0007669"/>
    <property type="project" value="UniProtKB-UniRule"/>
</dbReference>
<keyword evidence="3 9" id="KW-0256">Endoplasmic reticulum</keyword>
<evidence type="ECO:0000256" key="5">
    <source>
        <dbReference type="ARBA" id="ARBA00023034"/>
    </source>
</evidence>
<dbReference type="PANTHER" id="PTHR23249:SF15">
    <property type="entry name" value="TRAFFICKING PROTEIN PARTICLE COMPLEX SUBUNIT 4"/>
    <property type="match status" value="1"/>
</dbReference>
<comment type="caution">
    <text evidence="10">The sequence shown here is derived from an EMBL/GenBank/DDBJ whole genome shotgun (WGS) entry which is preliminary data.</text>
</comment>
<proteinExistence type="inferred from homology"/>
<evidence type="ECO:0000256" key="9">
    <source>
        <dbReference type="RuleBase" id="RU366065"/>
    </source>
</evidence>
<comment type="subcellular location">
    <subcellularLocation>
        <location evidence="9">Endoplasmic reticulum</location>
    </subcellularLocation>
    <subcellularLocation>
        <location evidence="9">Golgi apparatus</location>
        <location evidence="9">cis-Golgi network</location>
    </subcellularLocation>
    <subcellularLocation>
        <location evidence="1">Golgi apparatus</location>
    </subcellularLocation>
</comment>
<evidence type="ECO:0000256" key="3">
    <source>
        <dbReference type="ARBA" id="ARBA00022824"/>
    </source>
</evidence>
<dbReference type="GO" id="GO:0005783">
    <property type="term" value="C:endoplasmic reticulum"/>
    <property type="evidence" value="ECO:0007669"/>
    <property type="project" value="UniProtKB-SubCell"/>
</dbReference>
<evidence type="ECO:0000256" key="4">
    <source>
        <dbReference type="ARBA" id="ARBA00022892"/>
    </source>
</evidence>
<dbReference type="CDD" id="cd14856">
    <property type="entry name" value="TRAPPC4_synbindin"/>
    <property type="match status" value="1"/>
</dbReference>
<keyword evidence="5 9" id="KW-0333">Golgi apparatus</keyword>
<dbReference type="Gene3D" id="3.30.450.70">
    <property type="match status" value="1"/>
</dbReference>
<evidence type="ECO:0000256" key="2">
    <source>
        <dbReference type="ARBA" id="ARBA00022448"/>
    </source>
</evidence>
<comment type="subunit">
    <text evidence="9">Part of the multisubunit transport protein particle (TRAPP) complex.</text>
</comment>
<sequence length="229" mass="25973">MYGIYIINRAGGLIYQYDHNMSRVEVEKTFSYPLELVLKIFDEKVVVDFGQRDGIKVGHTVLAINGIAAVGRQLEDGRDIQELIETEENYPIAIKFGRPKLTTNEKIMLAGMFHSLFAIASQLSPEAKSSGIQVIETDTFKLHCSQTLTGWFLCVYTFVNINNSIKFMVIADPKHGSQDALLKRLYEIYADYALKNPFYSIDMPIRCELFDTSLQECVEQAERMSYGGV</sequence>
<dbReference type="PANTHER" id="PTHR23249">
    <property type="entry name" value="TRAFFICKING PROTEIN PARTICLE COMPLEX SUBUNIT"/>
    <property type="match status" value="1"/>
</dbReference>
<keyword evidence="2 9" id="KW-0813">Transport</keyword>
<dbReference type="AlphaFoldDB" id="A0AAD9N7N2"/>
<evidence type="ECO:0000313" key="10">
    <source>
        <dbReference type="EMBL" id="KAK2160162.1"/>
    </source>
</evidence>
<accession>A0AAD9N7N2</accession>
<protein>
    <recommendedName>
        <fullName evidence="9">Trafficking protein particle complex subunit</fullName>
    </recommendedName>
</protein>
<dbReference type="EMBL" id="JAODUO010001665">
    <property type="protein sequence ID" value="KAK2160162.1"/>
    <property type="molecule type" value="Genomic_DNA"/>
</dbReference>
<evidence type="ECO:0000256" key="7">
    <source>
        <dbReference type="ARBA" id="ARBA00046052"/>
    </source>
</evidence>
<evidence type="ECO:0000256" key="8">
    <source>
        <dbReference type="ARBA" id="ARBA00046941"/>
    </source>
</evidence>
<comment type="similarity">
    <text evidence="6">Belongs to the TRAPP small subunits family. TRAPPC4 subfamily.</text>
</comment>
<dbReference type="InterPro" id="IPR011012">
    <property type="entry name" value="Longin-like_dom_sf"/>
</dbReference>
<dbReference type="GO" id="GO:0005794">
    <property type="term" value="C:Golgi apparatus"/>
    <property type="evidence" value="ECO:0007669"/>
    <property type="project" value="UniProtKB-SubCell"/>
</dbReference>
<dbReference type="GO" id="GO:0006888">
    <property type="term" value="P:endoplasmic reticulum to Golgi vesicle-mediated transport"/>
    <property type="evidence" value="ECO:0007669"/>
    <property type="project" value="UniProtKB-UniRule"/>
</dbReference>